<accession>A0ABU1MQ09</accession>
<name>A0ABU1MQ09_9SPHN</name>
<dbReference type="EMBL" id="JAVDRD010000009">
    <property type="protein sequence ID" value="MDR6512433.1"/>
    <property type="molecule type" value="Genomic_DNA"/>
</dbReference>
<evidence type="ECO:0000313" key="1">
    <source>
        <dbReference type="EMBL" id="MDR6512433.1"/>
    </source>
</evidence>
<proteinExistence type="predicted"/>
<dbReference type="InterPro" id="IPR029044">
    <property type="entry name" value="Nucleotide-diphossugar_trans"/>
</dbReference>
<comment type="caution">
    <text evidence="1">The sequence shown here is derived from an EMBL/GenBank/DDBJ whole genome shotgun (WGS) entry which is preliminary data.</text>
</comment>
<gene>
    <name evidence="1" type="ORF">J2792_003316</name>
</gene>
<keyword evidence="2" id="KW-1185">Reference proteome</keyword>
<protein>
    <recommendedName>
        <fullName evidence="3">Glycosyltransferase</fullName>
    </recommendedName>
</protein>
<reference evidence="1 2" key="1">
    <citation type="submission" date="2023-07" db="EMBL/GenBank/DDBJ databases">
        <title>Sorghum-associated microbial communities from plants grown in Nebraska, USA.</title>
        <authorList>
            <person name="Schachtman D."/>
        </authorList>
    </citation>
    <scope>NUCLEOTIDE SEQUENCE [LARGE SCALE GENOMIC DNA]</scope>
    <source>
        <strain evidence="1 2">DS1027</strain>
    </source>
</reference>
<evidence type="ECO:0000313" key="2">
    <source>
        <dbReference type="Proteomes" id="UP001184150"/>
    </source>
</evidence>
<dbReference type="SUPFAM" id="SSF53448">
    <property type="entry name" value="Nucleotide-diphospho-sugar transferases"/>
    <property type="match status" value="1"/>
</dbReference>
<evidence type="ECO:0008006" key="3">
    <source>
        <dbReference type="Google" id="ProtNLM"/>
    </source>
</evidence>
<organism evidence="1 2">
    <name type="scientific">Novosphingobium capsulatum</name>
    <dbReference type="NCBI Taxonomy" id="13688"/>
    <lineage>
        <taxon>Bacteria</taxon>
        <taxon>Pseudomonadati</taxon>
        <taxon>Pseudomonadota</taxon>
        <taxon>Alphaproteobacteria</taxon>
        <taxon>Sphingomonadales</taxon>
        <taxon>Sphingomonadaceae</taxon>
        <taxon>Novosphingobium</taxon>
    </lineage>
</organism>
<sequence length="286" mass="32172">MADLLGKLKAKGRVARNLAAAYWQVLNFPTVKNPRRHSLPGKLVMSLTSYPLRFGTLPLTLRSILDQEVRPDEVQLWISWEDKDAITDRIRALEAHGLTIHFCENAKSYNKIIPSLAQDGSNYIITVDDDCYYPRDLVKVLTEEFDPNAPAIICRRAHAITRTADGAIRPYLEWQGNIDENTPASAPRGDLLGTGHGGVLYFPGCFDPEVLDVATFKAICPNADDVWLYWMARRAGTRYRKVGGKFVSTNWRGTQEESLMSTNVSQSGNDVQIQRMIERFGIVDLD</sequence>
<dbReference type="Proteomes" id="UP001184150">
    <property type="component" value="Unassembled WGS sequence"/>
</dbReference>
<dbReference type="RefSeq" id="WP_309805988.1">
    <property type="nucleotide sequence ID" value="NZ_JAVDRD010000009.1"/>
</dbReference>
<dbReference type="CDD" id="cd00761">
    <property type="entry name" value="Glyco_tranf_GTA_type"/>
    <property type="match status" value="1"/>
</dbReference>